<feature type="domain" description="Acyltransferase 3" evidence="2">
    <location>
        <begin position="2"/>
        <end position="306"/>
    </location>
</feature>
<keyword evidence="4" id="KW-1185">Reference proteome</keyword>
<protein>
    <submittedName>
        <fullName evidence="3">Acyltransferase family protein</fullName>
    </submittedName>
</protein>
<dbReference type="Pfam" id="PF01757">
    <property type="entry name" value="Acyl_transf_3"/>
    <property type="match status" value="1"/>
</dbReference>
<feature type="transmembrane region" description="Helical" evidence="1">
    <location>
        <begin position="237"/>
        <end position="254"/>
    </location>
</feature>
<feature type="transmembrane region" description="Helical" evidence="1">
    <location>
        <begin position="209"/>
        <end position="231"/>
    </location>
</feature>
<dbReference type="PANTHER" id="PTHR37312:SF1">
    <property type="entry name" value="MEMBRANE-BOUND ACYLTRANSFERASE YKRP-RELATED"/>
    <property type="match status" value="1"/>
</dbReference>
<feature type="transmembrane region" description="Helical" evidence="1">
    <location>
        <begin position="275"/>
        <end position="299"/>
    </location>
</feature>
<dbReference type="PANTHER" id="PTHR37312">
    <property type="entry name" value="MEMBRANE-BOUND ACYLTRANSFERASE YKRP-RELATED"/>
    <property type="match status" value="1"/>
</dbReference>
<evidence type="ECO:0000313" key="3">
    <source>
        <dbReference type="EMBL" id="MFC6260653.1"/>
    </source>
</evidence>
<name>A0ABW1TFA6_9LACO</name>
<evidence type="ECO:0000256" key="1">
    <source>
        <dbReference type="SAM" id="Phobius"/>
    </source>
</evidence>
<feature type="transmembrane region" description="Helical" evidence="1">
    <location>
        <begin position="154"/>
        <end position="174"/>
    </location>
</feature>
<keyword evidence="3" id="KW-0808">Transferase</keyword>
<dbReference type="RefSeq" id="WP_125687681.1">
    <property type="nucleotide sequence ID" value="NZ_JBHSSI010000035.1"/>
</dbReference>
<gene>
    <name evidence="3" type="ORF">ACFP1C_06775</name>
</gene>
<keyword evidence="1" id="KW-1133">Transmembrane helix</keyword>
<proteinExistence type="predicted"/>
<keyword evidence="3" id="KW-0012">Acyltransferase</keyword>
<comment type="caution">
    <text evidence="3">The sequence shown here is derived from an EMBL/GenBank/DDBJ whole genome shotgun (WGS) entry which is preliminary data.</text>
</comment>
<organism evidence="3 4">
    <name type="scientific">Levilactobacillus fujinensis</name>
    <dbReference type="NCBI Taxonomy" id="2486024"/>
    <lineage>
        <taxon>Bacteria</taxon>
        <taxon>Bacillati</taxon>
        <taxon>Bacillota</taxon>
        <taxon>Bacilli</taxon>
        <taxon>Lactobacillales</taxon>
        <taxon>Lactobacillaceae</taxon>
        <taxon>Levilactobacillus</taxon>
    </lineage>
</organism>
<feature type="transmembrane region" description="Helical" evidence="1">
    <location>
        <begin position="180"/>
        <end position="197"/>
    </location>
</feature>
<evidence type="ECO:0000313" key="4">
    <source>
        <dbReference type="Proteomes" id="UP001596283"/>
    </source>
</evidence>
<feature type="transmembrane region" description="Helical" evidence="1">
    <location>
        <begin position="120"/>
        <end position="142"/>
    </location>
</feature>
<reference evidence="4" key="1">
    <citation type="journal article" date="2019" name="Int. J. Syst. Evol. Microbiol.">
        <title>The Global Catalogue of Microorganisms (GCM) 10K type strain sequencing project: providing services to taxonomists for standard genome sequencing and annotation.</title>
        <authorList>
            <consortium name="The Broad Institute Genomics Platform"/>
            <consortium name="The Broad Institute Genome Sequencing Center for Infectious Disease"/>
            <person name="Wu L."/>
            <person name="Ma J."/>
        </authorList>
    </citation>
    <scope>NUCLEOTIDE SEQUENCE [LARGE SCALE GENOMIC DNA]</scope>
    <source>
        <strain evidence="4">CCM 8908</strain>
    </source>
</reference>
<feature type="transmembrane region" description="Helical" evidence="1">
    <location>
        <begin position="88"/>
        <end position="108"/>
    </location>
</feature>
<sequence length="354" mass="40040">MWIDIARAIAMLCVIIGHSLYQYTDSTFGRMIYNFHMPIFFIFSGYLYHMKTFDKEARGAWSNILLPYYTTAGLMGLVFLYREFFPKFLSIGFPPSVKALLNMTLYGVGVPPRMPFSTTVLAIGPIWFLMALAITELIFNFVIVKTQDSPSKNISRLLIFCTLAVLGRLISIYWLLPLSINSALFASVFMYIGYLAKEGKLLEWKSGKLFVVALIIWFVVSTQQTFGLVSLKTPDSLLAIVSAVAGTFVIVKVSQLLEHLKITSRFLALLGRNSIIILCFYSIDLIYSNVPVLIMAAGFTTNVYLKIIMVILYRMMIPILAVVVIPHIPVVRSLFLNRAYPFRKRKGVNENVKA</sequence>
<dbReference type="GO" id="GO:0016746">
    <property type="term" value="F:acyltransferase activity"/>
    <property type="evidence" value="ECO:0007669"/>
    <property type="project" value="UniProtKB-KW"/>
</dbReference>
<feature type="transmembrane region" description="Helical" evidence="1">
    <location>
        <begin position="31"/>
        <end position="48"/>
    </location>
</feature>
<keyword evidence="1" id="KW-0472">Membrane</keyword>
<accession>A0ABW1TFA6</accession>
<feature type="transmembrane region" description="Helical" evidence="1">
    <location>
        <begin position="311"/>
        <end position="335"/>
    </location>
</feature>
<feature type="transmembrane region" description="Helical" evidence="1">
    <location>
        <begin position="60"/>
        <end position="81"/>
    </location>
</feature>
<dbReference type="InterPro" id="IPR002656">
    <property type="entry name" value="Acyl_transf_3_dom"/>
</dbReference>
<dbReference type="EMBL" id="JBHSSI010000035">
    <property type="protein sequence ID" value="MFC6260653.1"/>
    <property type="molecule type" value="Genomic_DNA"/>
</dbReference>
<dbReference type="Proteomes" id="UP001596283">
    <property type="component" value="Unassembled WGS sequence"/>
</dbReference>
<evidence type="ECO:0000259" key="2">
    <source>
        <dbReference type="Pfam" id="PF01757"/>
    </source>
</evidence>
<keyword evidence="1" id="KW-0812">Transmembrane</keyword>
<dbReference type="InterPro" id="IPR052734">
    <property type="entry name" value="Nod_factor_acetyltransferase"/>
</dbReference>